<proteinExistence type="inferred from homology"/>
<dbReference type="GO" id="GO:0015171">
    <property type="term" value="F:amino acid transmembrane transporter activity"/>
    <property type="evidence" value="ECO:0007669"/>
    <property type="project" value="UniProtKB-ARBA"/>
</dbReference>
<dbReference type="FunFam" id="1.20.1740.10:FF:000006">
    <property type="entry name" value="General amino acid permease"/>
    <property type="match status" value="1"/>
</dbReference>
<accession>A0A1B2JEG9</accession>
<sequence length="578" mass="64206">MNKGTKDGKVTTSAYSVEEIEMSDASRRASEKGYYLDPESGDSGSIKDTQEYDIQRGLKSRHIVLIGLGGCIGTGIFIGTGASLATSGPGPLLISYILMSTVLWTIMNVLSEMAVYLPIKGVSVVGFVQRYCDDSFAFACGYNIFYTMAILVATEVTAAGLVIRYWNESINIAVFMTIFLGVITFLNCFPNKYYGEIEFWFALIKIVTIIGLIILGAVIMLGGAPNRERLGFRYWNNPGAFAEHLTTGGTGRFLGFWTAVIKSGFTFITGPELIITAASEAKRPRYNIPKVASSFVYRILAFYVLGSLVIGCTVAYNNPLLLTESSDASASPFVIAIESAGIKVLPHIINAAILTSAWSSGNAFYFSSTRILLGLARTGQAPAVLKKINRFGVPYNCVLVVFLFGCLSYLNVSSGSAKVFTWFTNLTTVSGFISWISCCWAYLRFRRAMILHGKFEERPYKTRFQPYMSYYSMIFLMLIIFTNGYAVFIKGNWDTSNFIAAYITLPPFFLLWLGHKYYLHRLGKVPFTQVLIPIEDVDIYTGLDIVIAEAEQDFAEIEAENATKFNSVFLKPWYWLFG</sequence>
<evidence type="ECO:0000256" key="8">
    <source>
        <dbReference type="SAM" id="MobiDB-lite"/>
    </source>
</evidence>
<keyword evidence="3" id="KW-0813">Transport</keyword>
<keyword evidence="5" id="KW-0029">Amino-acid transport</keyword>
<dbReference type="PANTHER" id="PTHR43341">
    <property type="entry name" value="AMINO ACID PERMEASE"/>
    <property type="match status" value="1"/>
</dbReference>
<dbReference type="GO" id="GO:0016020">
    <property type="term" value="C:membrane"/>
    <property type="evidence" value="ECO:0007669"/>
    <property type="project" value="UniProtKB-SubCell"/>
</dbReference>
<dbReference type="InterPro" id="IPR050524">
    <property type="entry name" value="APC_YAT"/>
</dbReference>
<reference evidence="11 12" key="1">
    <citation type="submission" date="2016-02" db="EMBL/GenBank/DDBJ databases">
        <title>Comparative genomic and transcriptomic foundation for Pichia pastoris.</title>
        <authorList>
            <person name="Love K.R."/>
            <person name="Shah K.A."/>
            <person name="Whittaker C.A."/>
            <person name="Wu J."/>
            <person name="Bartlett M.C."/>
            <person name="Ma D."/>
            <person name="Leeson R.L."/>
            <person name="Priest M."/>
            <person name="Young S.K."/>
            <person name="Love J.C."/>
        </authorList>
    </citation>
    <scope>NUCLEOTIDE SEQUENCE [LARGE SCALE GENOMIC DNA]</scope>
    <source>
        <strain evidence="11 12">ATCC 28485</strain>
    </source>
</reference>
<feature type="transmembrane region" description="Helical" evidence="9">
    <location>
        <begin position="295"/>
        <end position="316"/>
    </location>
</feature>
<evidence type="ECO:0000256" key="9">
    <source>
        <dbReference type="SAM" id="Phobius"/>
    </source>
</evidence>
<dbReference type="EMBL" id="CP014585">
    <property type="protein sequence ID" value="ANZ76188.1"/>
    <property type="molecule type" value="Genomic_DNA"/>
</dbReference>
<feature type="transmembrane region" description="Helical" evidence="9">
    <location>
        <begin position="254"/>
        <end position="275"/>
    </location>
</feature>
<evidence type="ECO:0000313" key="11">
    <source>
        <dbReference type="EMBL" id="ANZ76188.1"/>
    </source>
</evidence>
<evidence type="ECO:0000256" key="3">
    <source>
        <dbReference type="ARBA" id="ARBA00022448"/>
    </source>
</evidence>
<evidence type="ECO:0000256" key="7">
    <source>
        <dbReference type="ARBA" id="ARBA00023136"/>
    </source>
</evidence>
<evidence type="ECO:0000256" key="4">
    <source>
        <dbReference type="ARBA" id="ARBA00022692"/>
    </source>
</evidence>
<dbReference type="PIRSF" id="PIRSF006060">
    <property type="entry name" value="AA_transporter"/>
    <property type="match status" value="1"/>
</dbReference>
<comment type="similarity">
    <text evidence="2">Belongs to the amino acid-polyamine-organocation (APC) superfamily. YAT (TC 2.A.3.10) family.</text>
</comment>
<feature type="domain" description="Amino acid permease/ SLC12A" evidence="10">
    <location>
        <begin position="62"/>
        <end position="519"/>
    </location>
</feature>
<evidence type="ECO:0000256" key="2">
    <source>
        <dbReference type="ARBA" id="ARBA00006983"/>
    </source>
</evidence>
<dbReference type="Gene3D" id="1.20.1740.10">
    <property type="entry name" value="Amino acid/polyamine transporter I"/>
    <property type="match status" value="1"/>
</dbReference>
<keyword evidence="7 9" id="KW-0472">Membrane</keyword>
<feature type="transmembrane region" description="Helical" evidence="9">
    <location>
        <begin position="144"/>
        <end position="166"/>
    </location>
</feature>
<feature type="region of interest" description="Disordered" evidence="8">
    <location>
        <begin position="21"/>
        <end position="47"/>
    </location>
</feature>
<evidence type="ECO:0000313" key="12">
    <source>
        <dbReference type="Proteomes" id="UP000094565"/>
    </source>
</evidence>
<protein>
    <submittedName>
        <fullName evidence="11">BA75_02498T0</fullName>
    </submittedName>
</protein>
<evidence type="ECO:0000256" key="6">
    <source>
        <dbReference type="ARBA" id="ARBA00022989"/>
    </source>
</evidence>
<dbReference type="OrthoDB" id="3900342at2759"/>
<feature type="transmembrane region" description="Helical" evidence="9">
    <location>
        <begin position="422"/>
        <end position="443"/>
    </location>
</feature>
<feature type="transmembrane region" description="Helical" evidence="9">
    <location>
        <begin position="92"/>
        <end position="110"/>
    </location>
</feature>
<keyword evidence="12" id="KW-1185">Reference proteome</keyword>
<keyword evidence="6 9" id="KW-1133">Transmembrane helix</keyword>
<dbReference type="AlphaFoldDB" id="A0A1B2JEG9"/>
<evidence type="ECO:0000256" key="5">
    <source>
        <dbReference type="ARBA" id="ARBA00022970"/>
    </source>
</evidence>
<comment type="subcellular location">
    <subcellularLocation>
        <location evidence="1">Membrane</location>
        <topology evidence="1">Multi-pass membrane protein</topology>
    </subcellularLocation>
</comment>
<feature type="transmembrane region" description="Helical" evidence="9">
    <location>
        <begin position="201"/>
        <end position="224"/>
    </location>
</feature>
<feature type="transmembrane region" description="Helical" evidence="9">
    <location>
        <begin position="468"/>
        <end position="489"/>
    </location>
</feature>
<gene>
    <name evidence="11" type="ORF">ATY40_BA7502498</name>
</gene>
<evidence type="ECO:0000256" key="1">
    <source>
        <dbReference type="ARBA" id="ARBA00004141"/>
    </source>
</evidence>
<dbReference type="Proteomes" id="UP000094565">
    <property type="component" value="Chromosome 2"/>
</dbReference>
<name>A0A1B2JEG9_PICPA</name>
<dbReference type="PANTHER" id="PTHR43341:SF36">
    <property type="entry name" value="PROLINE-SPECIFIC PERMEASE"/>
    <property type="match status" value="1"/>
</dbReference>
<organism evidence="11 12">
    <name type="scientific">Komagataella pastoris</name>
    <name type="common">Yeast</name>
    <name type="synonym">Pichia pastoris</name>
    <dbReference type="NCBI Taxonomy" id="4922"/>
    <lineage>
        <taxon>Eukaryota</taxon>
        <taxon>Fungi</taxon>
        <taxon>Dikarya</taxon>
        <taxon>Ascomycota</taxon>
        <taxon>Saccharomycotina</taxon>
        <taxon>Pichiomycetes</taxon>
        <taxon>Pichiales</taxon>
        <taxon>Pichiaceae</taxon>
        <taxon>Komagataella</taxon>
    </lineage>
</organism>
<feature type="transmembrane region" description="Helical" evidence="9">
    <location>
        <begin position="495"/>
        <end position="514"/>
    </location>
</feature>
<dbReference type="InterPro" id="IPR004841">
    <property type="entry name" value="AA-permease/SLC12A_dom"/>
</dbReference>
<feature type="transmembrane region" description="Helical" evidence="9">
    <location>
        <begin position="172"/>
        <end position="189"/>
    </location>
</feature>
<dbReference type="Pfam" id="PF00324">
    <property type="entry name" value="AA_permease"/>
    <property type="match status" value="1"/>
</dbReference>
<feature type="transmembrane region" description="Helical" evidence="9">
    <location>
        <begin position="393"/>
        <end position="410"/>
    </location>
</feature>
<evidence type="ECO:0000259" key="10">
    <source>
        <dbReference type="Pfam" id="PF00324"/>
    </source>
</evidence>
<feature type="transmembrane region" description="Helical" evidence="9">
    <location>
        <begin position="63"/>
        <end position="86"/>
    </location>
</feature>
<keyword evidence="4 9" id="KW-0812">Transmembrane</keyword>